<dbReference type="SUPFAM" id="SSF55729">
    <property type="entry name" value="Acyl-CoA N-acyltransferases (Nat)"/>
    <property type="match status" value="1"/>
</dbReference>
<proteinExistence type="predicted"/>
<dbReference type="GO" id="GO:0016747">
    <property type="term" value="F:acyltransferase activity, transferring groups other than amino-acyl groups"/>
    <property type="evidence" value="ECO:0007669"/>
    <property type="project" value="InterPro"/>
</dbReference>
<reference evidence="2 3" key="1">
    <citation type="submission" date="2018-11" db="EMBL/GenBank/DDBJ databases">
        <title>Genome sequencing of Lautropia sp. KCOM 2505 (= ChDC F240).</title>
        <authorList>
            <person name="Kook J.-K."/>
            <person name="Park S.-N."/>
            <person name="Lim Y.K."/>
        </authorList>
    </citation>
    <scope>NUCLEOTIDE SEQUENCE [LARGE SCALE GENOMIC DNA]</scope>
    <source>
        <strain evidence="2 3">KCOM 2505</strain>
    </source>
</reference>
<dbReference type="CDD" id="cd04301">
    <property type="entry name" value="NAT_SF"/>
    <property type="match status" value="1"/>
</dbReference>
<keyword evidence="3" id="KW-1185">Reference proteome</keyword>
<dbReference type="PANTHER" id="PTHR43233:SF1">
    <property type="entry name" value="FAMILY N-ACETYLTRANSFERASE, PUTATIVE (AFU_ORTHOLOGUE AFUA_6G03350)-RELATED"/>
    <property type="match status" value="1"/>
</dbReference>
<gene>
    <name evidence="2" type="ORF">EHV23_05085</name>
</gene>
<dbReference type="RefSeq" id="WP_125094985.1">
    <property type="nucleotide sequence ID" value="NZ_RRUE01000001.1"/>
</dbReference>
<organism evidence="2 3">
    <name type="scientific">Lautropia dentalis</name>
    <dbReference type="NCBI Taxonomy" id="2490857"/>
    <lineage>
        <taxon>Bacteria</taxon>
        <taxon>Pseudomonadati</taxon>
        <taxon>Pseudomonadota</taxon>
        <taxon>Betaproteobacteria</taxon>
        <taxon>Burkholderiales</taxon>
        <taxon>Burkholderiaceae</taxon>
        <taxon>Lautropia</taxon>
    </lineage>
</organism>
<dbReference type="PROSITE" id="PS51186">
    <property type="entry name" value="GNAT"/>
    <property type="match status" value="1"/>
</dbReference>
<dbReference type="Proteomes" id="UP000270261">
    <property type="component" value="Unassembled WGS sequence"/>
</dbReference>
<feature type="domain" description="N-acetyltransferase" evidence="1">
    <location>
        <begin position="5"/>
        <end position="131"/>
    </location>
</feature>
<evidence type="ECO:0000313" key="2">
    <source>
        <dbReference type="EMBL" id="RRN45556.1"/>
    </source>
</evidence>
<evidence type="ECO:0000313" key="3">
    <source>
        <dbReference type="Proteomes" id="UP000270261"/>
    </source>
</evidence>
<dbReference type="PANTHER" id="PTHR43233">
    <property type="entry name" value="FAMILY N-ACETYLTRANSFERASE, PUTATIVE (AFU_ORTHOLOGUE AFUA_6G03350)-RELATED"/>
    <property type="match status" value="1"/>
</dbReference>
<sequence>MIHYCNDRPITAEQLAGVFDRSGIRRPTHDLRRLQTMLDHADILWTAWEGEELVGVARSITDFAYCCYLSDLAVDQRCQKQGIGRALIQRTKEQLGDEVSLILLSAPGAMAYYPKIGMAHADNAFIIKRKG</sequence>
<dbReference type="EMBL" id="RRUE01000001">
    <property type="protein sequence ID" value="RRN45556.1"/>
    <property type="molecule type" value="Genomic_DNA"/>
</dbReference>
<protein>
    <submittedName>
        <fullName evidence="2">GNAT family N-acetyltransferase</fullName>
    </submittedName>
</protein>
<dbReference type="InterPro" id="IPR053144">
    <property type="entry name" value="Acetyltransferase_Butenolide"/>
</dbReference>
<evidence type="ECO:0000259" key="1">
    <source>
        <dbReference type="PROSITE" id="PS51186"/>
    </source>
</evidence>
<dbReference type="InterPro" id="IPR016181">
    <property type="entry name" value="Acyl_CoA_acyltransferase"/>
</dbReference>
<dbReference type="Pfam" id="PF00583">
    <property type="entry name" value="Acetyltransf_1"/>
    <property type="match status" value="1"/>
</dbReference>
<accession>A0A3R8LPA2</accession>
<dbReference type="InterPro" id="IPR000182">
    <property type="entry name" value="GNAT_dom"/>
</dbReference>
<keyword evidence="2" id="KW-0808">Transferase</keyword>
<comment type="caution">
    <text evidence="2">The sequence shown here is derived from an EMBL/GenBank/DDBJ whole genome shotgun (WGS) entry which is preliminary data.</text>
</comment>
<dbReference type="Gene3D" id="3.40.630.30">
    <property type="match status" value="1"/>
</dbReference>
<name>A0A3R8LPA2_9BURK</name>
<dbReference type="OrthoDB" id="9775804at2"/>
<dbReference type="AlphaFoldDB" id="A0A3R8LPA2"/>